<accession>K0K414</accession>
<dbReference type="Pfam" id="PF12802">
    <property type="entry name" value="MarR_2"/>
    <property type="match status" value="1"/>
</dbReference>
<evidence type="ECO:0000313" key="3">
    <source>
        <dbReference type="Proteomes" id="UP000006281"/>
    </source>
</evidence>
<dbReference type="AlphaFoldDB" id="K0K414"/>
<dbReference type="InterPro" id="IPR036390">
    <property type="entry name" value="WH_DNA-bd_sf"/>
</dbReference>
<evidence type="ECO:0000313" key="2">
    <source>
        <dbReference type="EMBL" id="CCH31298.1"/>
    </source>
</evidence>
<dbReference type="PATRIC" id="fig|1179773.3.peg.4014"/>
<dbReference type="InterPro" id="IPR036388">
    <property type="entry name" value="WH-like_DNA-bd_sf"/>
</dbReference>
<protein>
    <recommendedName>
        <fullName evidence="1">HTH marR-type domain-containing protein</fullName>
    </recommendedName>
</protein>
<dbReference type="PANTHER" id="PTHR33164:SF99">
    <property type="entry name" value="MARR FAMILY REGULATORY PROTEIN"/>
    <property type="match status" value="1"/>
</dbReference>
<dbReference type="eggNOG" id="COG1846">
    <property type="taxonomic scope" value="Bacteria"/>
</dbReference>
<dbReference type="OrthoDB" id="5295456at2"/>
<name>K0K414_SACES</name>
<dbReference type="Gene3D" id="1.10.10.10">
    <property type="entry name" value="Winged helix-like DNA-binding domain superfamily/Winged helix DNA-binding domain"/>
    <property type="match status" value="1"/>
</dbReference>
<dbReference type="SMART" id="SM00347">
    <property type="entry name" value="HTH_MARR"/>
    <property type="match status" value="1"/>
</dbReference>
<dbReference type="EMBL" id="HE804045">
    <property type="protein sequence ID" value="CCH31298.1"/>
    <property type="molecule type" value="Genomic_DNA"/>
</dbReference>
<dbReference type="InterPro" id="IPR000835">
    <property type="entry name" value="HTH_MarR-typ"/>
</dbReference>
<dbReference type="Proteomes" id="UP000006281">
    <property type="component" value="Chromosome"/>
</dbReference>
<gene>
    <name evidence="2" type="ordered locus">BN6_40110</name>
</gene>
<dbReference type="SUPFAM" id="SSF46785">
    <property type="entry name" value="Winged helix' DNA-binding domain"/>
    <property type="match status" value="1"/>
</dbReference>
<dbReference type="InterPro" id="IPR039422">
    <property type="entry name" value="MarR/SlyA-like"/>
</dbReference>
<dbReference type="GO" id="GO:0006950">
    <property type="term" value="P:response to stress"/>
    <property type="evidence" value="ECO:0007669"/>
    <property type="project" value="TreeGrafter"/>
</dbReference>
<dbReference type="GO" id="GO:0003700">
    <property type="term" value="F:DNA-binding transcription factor activity"/>
    <property type="evidence" value="ECO:0007669"/>
    <property type="project" value="InterPro"/>
</dbReference>
<keyword evidence="3" id="KW-1185">Reference proteome</keyword>
<feature type="domain" description="HTH marR-type" evidence="1">
    <location>
        <begin position="1"/>
        <end position="148"/>
    </location>
</feature>
<reference evidence="2 3" key="1">
    <citation type="journal article" date="2012" name="BMC Genomics">
        <title>Complete genome sequence of Saccharothrix espanaensis DSM 44229T and comparison to the other completely sequenced Pseudonocardiaceae.</title>
        <authorList>
            <person name="Strobel T."/>
            <person name="Al-Dilaimi A."/>
            <person name="Blom J."/>
            <person name="Gessner A."/>
            <person name="Kalinowski J."/>
            <person name="Luzhetska M."/>
            <person name="Puhler A."/>
            <person name="Szczepanowski R."/>
            <person name="Bechthold A."/>
            <person name="Ruckert C."/>
        </authorList>
    </citation>
    <scope>NUCLEOTIDE SEQUENCE [LARGE SCALE GENOMIC DNA]</scope>
    <source>
        <strain evidence="3">ATCC 51144 / DSM 44229 / JCM 9112 / NBRC 15066 / NRRL 15764</strain>
    </source>
</reference>
<dbReference type="KEGG" id="sesp:BN6_40110"/>
<organism evidence="2 3">
    <name type="scientific">Saccharothrix espanaensis (strain ATCC 51144 / DSM 44229 / JCM 9112 / NBRC 15066 / NRRL 15764)</name>
    <dbReference type="NCBI Taxonomy" id="1179773"/>
    <lineage>
        <taxon>Bacteria</taxon>
        <taxon>Bacillati</taxon>
        <taxon>Actinomycetota</taxon>
        <taxon>Actinomycetes</taxon>
        <taxon>Pseudonocardiales</taxon>
        <taxon>Pseudonocardiaceae</taxon>
        <taxon>Saccharothrix</taxon>
    </lineage>
</organism>
<evidence type="ECO:0000259" key="1">
    <source>
        <dbReference type="PROSITE" id="PS50995"/>
    </source>
</evidence>
<dbReference type="BioCyc" id="SESP1179773:BN6_RS19405-MONOMER"/>
<dbReference type="RefSeq" id="WP_015101410.1">
    <property type="nucleotide sequence ID" value="NC_019673.1"/>
</dbReference>
<dbReference type="PROSITE" id="PS50995">
    <property type="entry name" value="HTH_MARR_2"/>
    <property type="match status" value="1"/>
</dbReference>
<sequence>MRDEISELVDERFFAWMATWKAQTLAARRIEAVLRDHAGLTLTWGEVLSRLGAAEGHRLPMNELAQQVFVSRSGISQVVTAMAKQGLVERQGDPDNLRITYAVLTDQGREVLRGSTTTFLGAIREVFARHVTPEEARAITSAMNRVTEALGGAPEPPDAEAMIENLLRVVGETGPA</sequence>
<dbReference type="STRING" id="1179773.BN6_40110"/>
<dbReference type="PANTHER" id="PTHR33164">
    <property type="entry name" value="TRANSCRIPTIONAL REGULATOR, MARR FAMILY"/>
    <property type="match status" value="1"/>
</dbReference>
<proteinExistence type="predicted"/>
<dbReference type="HOGENOM" id="CLU_083287_2_5_11"/>